<dbReference type="EMBL" id="LAZR01005670">
    <property type="protein sequence ID" value="KKM98069.1"/>
    <property type="molecule type" value="Genomic_DNA"/>
</dbReference>
<organism evidence="1">
    <name type="scientific">marine sediment metagenome</name>
    <dbReference type="NCBI Taxonomy" id="412755"/>
    <lineage>
        <taxon>unclassified sequences</taxon>
        <taxon>metagenomes</taxon>
        <taxon>ecological metagenomes</taxon>
    </lineage>
</organism>
<accession>A0A0F9LSA9</accession>
<proteinExistence type="predicted"/>
<dbReference type="AlphaFoldDB" id="A0A0F9LSA9"/>
<comment type="caution">
    <text evidence="1">The sequence shown here is derived from an EMBL/GenBank/DDBJ whole genome shotgun (WGS) entry which is preliminary data.</text>
</comment>
<evidence type="ECO:0000313" key="1">
    <source>
        <dbReference type="EMBL" id="KKM98069.1"/>
    </source>
</evidence>
<protein>
    <submittedName>
        <fullName evidence="1">Uncharacterized protein</fullName>
    </submittedName>
</protein>
<gene>
    <name evidence="1" type="ORF">LCGC14_1161630</name>
</gene>
<reference evidence="1" key="1">
    <citation type="journal article" date="2015" name="Nature">
        <title>Complex archaea that bridge the gap between prokaryotes and eukaryotes.</title>
        <authorList>
            <person name="Spang A."/>
            <person name="Saw J.H."/>
            <person name="Jorgensen S.L."/>
            <person name="Zaremba-Niedzwiedzka K."/>
            <person name="Martijn J."/>
            <person name="Lind A.E."/>
            <person name="van Eijk R."/>
            <person name="Schleper C."/>
            <person name="Guy L."/>
            <person name="Ettema T.J."/>
        </authorList>
    </citation>
    <scope>NUCLEOTIDE SEQUENCE</scope>
</reference>
<name>A0A0F9LSA9_9ZZZZ</name>
<sequence length="201" mass="23522">MTKKQIVTLIFYMYVTACSSVYQQQECEKKGDNECQNGSGGYVLIEPKIDEDYVRKYNIPSLELYKNQLSIIKTNNWEKGDLTRRERDEALLECGSSDIWMSKNYALMKTLSPDEYNGKLLLIKRCMLNDGFTFLGDFSSCENDPIPACELPVPKRDIKRRLDSEYCIRDAYLTECQPQSRERILNTEQCKRYPEVYYCDV</sequence>